<gene>
    <name evidence="2" type="ORF">VTL71DRAFT_14654</name>
</gene>
<keyword evidence="3" id="KW-1185">Reference proteome</keyword>
<keyword evidence="1" id="KW-0812">Transmembrane</keyword>
<name>A0ABR4CJM9_9HELO</name>
<feature type="transmembrane region" description="Helical" evidence="1">
    <location>
        <begin position="309"/>
        <end position="325"/>
    </location>
</feature>
<proteinExistence type="predicted"/>
<feature type="transmembrane region" description="Helical" evidence="1">
    <location>
        <begin position="183"/>
        <end position="204"/>
    </location>
</feature>
<sequence length="399" mass="43733">MPSLMPDKLRRSFNTTFPNDELSNQWVNPSDIFTALLILGGDGGEMVAKAVAQLSGRGLVPVAFSIGWVVFAVKSALSALAGNNLLPAADSKCIVINGKTGYIRDNSSWVIGRISRDFERWMDPAVKGKIDSMLDEKLRFDQMRSRDDAETKSRMVRPNQAGLCVAVYRAEAPLVGFTGGDHLYYTGFIVTLLQLGISVIPFGIFGDWSILLIVAAGTILSFATCSVPQWGREKWACRAGTNKSIVITQGNGSQFAILILGDHKGLDLEDLSIAKGNLQTHISKLQMIVLAALWIILLITATGIKEHSWFLFAVCAIGIFQNIYVSTTWRSPEAYGLPLIFERVIGEMKVMETLFAVEEAYPGIGESMLNVFIPGRLTPAEEAKWAELSRTVRARSRGP</sequence>
<evidence type="ECO:0000313" key="2">
    <source>
        <dbReference type="EMBL" id="KAL2069974.1"/>
    </source>
</evidence>
<comment type="caution">
    <text evidence="2">The sequence shown here is derived from an EMBL/GenBank/DDBJ whole genome shotgun (WGS) entry which is preliminary data.</text>
</comment>
<evidence type="ECO:0000256" key="1">
    <source>
        <dbReference type="SAM" id="Phobius"/>
    </source>
</evidence>
<organism evidence="2 3">
    <name type="scientific">Oculimacula yallundae</name>
    <dbReference type="NCBI Taxonomy" id="86028"/>
    <lineage>
        <taxon>Eukaryota</taxon>
        <taxon>Fungi</taxon>
        <taxon>Dikarya</taxon>
        <taxon>Ascomycota</taxon>
        <taxon>Pezizomycotina</taxon>
        <taxon>Leotiomycetes</taxon>
        <taxon>Helotiales</taxon>
        <taxon>Ploettnerulaceae</taxon>
        <taxon>Oculimacula</taxon>
    </lineage>
</organism>
<reference evidence="2 3" key="1">
    <citation type="journal article" date="2024" name="Commun. Biol.">
        <title>Comparative genomic analysis of thermophilic fungi reveals convergent evolutionary adaptations and gene losses.</title>
        <authorList>
            <person name="Steindorff A.S."/>
            <person name="Aguilar-Pontes M.V."/>
            <person name="Robinson A.J."/>
            <person name="Andreopoulos B."/>
            <person name="LaButti K."/>
            <person name="Kuo A."/>
            <person name="Mondo S."/>
            <person name="Riley R."/>
            <person name="Otillar R."/>
            <person name="Haridas S."/>
            <person name="Lipzen A."/>
            <person name="Grimwood J."/>
            <person name="Schmutz J."/>
            <person name="Clum A."/>
            <person name="Reid I.D."/>
            <person name="Moisan M.C."/>
            <person name="Butler G."/>
            <person name="Nguyen T.T.M."/>
            <person name="Dewar K."/>
            <person name="Conant G."/>
            <person name="Drula E."/>
            <person name="Henrissat B."/>
            <person name="Hansel C."/>
            <person name="Singer S."/>
            <person name="Hutchinson M.I."/>
            <person name="de Vries R.P."/>
            <person name="Natvig D.O."/>
            <person name="Powell A.J."/>
            <person name="Tsang A."/>
            <person name="Grigoriev I.V."/>
        </authorList>
    </citation>
    <scope>NUCLEOTIDE SEQUENCE [LARGE SCALE GENOMIC DNA]</scope>
    <source>
        <strain evidence="2 3">CBS 494.80</strain>
    </source>
</reference>
<evidence type="ECO:0000313" key="3">
    <source>
        <dbReference type="Proteomes" id="UP001595075"/>
    </source>
</evidence>
<keyword evidence="1" id="KW-0472">Membrane</keyword>
<protein>
    <submittedName>
        <fullName evidence="2">Uncharacterized protein</fullName>
    </submittedName>
</protein>
<dbReference type="EMBL" id="JAZHXI010000007">
    <property type="protein sequence ID" value="KAL2069974.1"/>
    <property type="molecule type" value="Genomic_DNA"/>
</dbReference>
<dbReference type="Proteomes" id="UP001595075">
    <property type="component" value="Unassembled WGS sequence"/>
</dbReference>
<accession>A0ABR4CJM9</accession>
<feature type="transmembrane region" description="Helical" evidence="1">
    <location>
        <begin position="285"/>
        <end position="303"/>
    </location>
</feature>
<keyword evidence="1" id="KW-1133">Transmembrane helix</keyword>
<feature type="transmembrane region" description="Helical" evidence="1">
    <location>
        <begin position="210"/>
        <end position="228"/>
    </location>
</feature>